<dbReference type="RefSeq" id="WP_310307204.1">
    <property type="nucleotide sequence ID" value="NZ_BAAAXB010000001.1"/>
</dbReference>
<accession>A0ABU1PU71</accession>
<feature type="transmembrane region" description="Helical" evidence="2">
    <location>
        <begin position="201"/>
        <end position="224"/>
    </location>
</feature>
<comment type="caution">
    <text evidence="3">The sequence shown here is derived from an EMBL/GenBank/DDBJ whole genome shotgun (WGS) entry which is preliminary data.</text>
</comment>
<feature type="transmembrane region" description="Helical" evidence="2">
    <location>
        <begin position="315"/>
        <end position="336"/>
    </location>
</feature>
<feature type="region of interest" description="Disordered" evidence="1">
    <location>
        <begin position="22"/>
        <end position="43"/>
    </location>
</feature>
<organism evidence="3 4">
    <name type="scientific">Saccharothrix longispora</name>
    <dbReference type="NCBI Taxonomy" id="33920"/>
    <lineage>
        <taxon>Bacteria</taxon>
        <taxon>Bacillati</taxon>
        <taxon>Actinomycetota</taxon>
        <taxon>Actinomycetes</taxon>
        <taxon>Pseudonocardiales</taxon>
        <taxon>Pseudonocardiaceae</taxon>
        <taxon>Saccharothrix</taxon>
    </lineage>
</organism>
<evidence type="ECO:0000256" key="1">
    <source>
        <dbReference type="SAM" id="MobiDB-lite"/>
    </source>
</evidence>
<feature type="transmembrane region" description="Helical" evidence="2">
    <location>
        <begin position="63"/>
        <end position="82"/>
    </location>
</feature>
<feature type="transmembrane region" description="Helical" evidence="2">
    <location>
        <begin position="158"/>
        <end position="181"/>
    </location>
</feature>
<proteinExistence type="predicted"/>
<protein>
    <recommendedName>
        <fullName evidence="5">Cytochrome C biogenesis protein transmembrane region</fullName>
    </recommendedName>
</protein>
<feature type="transmembrane region" description="Helical" evidence="2">
    <location>
        <begin position="110"/>
        <end position="137"/>
    </location>
</feature>
<feature type="transmembrane region" description="Helical" evidence="2">
    <location>
        <begin position="236"/>
        <end position="254"/>
    </location>
</feature>
<dbReference type="EMBL" id="JAVDSG010000001">
    <property type="protein sequence ID" value="MDR6594202.1"/>
    <property type="molecule type" value="Genomic_DNA"/>
</dbReference>
<gene>
    <name evidence="3" type="ORF">J2S66_002586</name>
</gene>
<name>A0ABU1PU71_9PSEU</name>
<evidence type="ECO:0000256" key="2">
    <source>
        <dbReference type="SAM" id="Phobius"/>
    </source>
</evidence>
<feature type="transmembrane region" description="Helical" evidence="2">
    <location>
        <begin position="274"/>
        <end position="303"/>
    </location>
</feature>
<keyword evidence="2" id="KW-1133">Transmembrane helix</keyword>
<evidence type="ECO:0008006" key="5">
    <source>
        <dbReference type="Google" id="ProtNLM"/>
    </source>
</evidence>
<reference evidence="3 4" key="1">
    <citation type="submission" date="2023-07" db="EMBL/GenBank/DDBJ databases">
        <title>Sequencing the genomes of 1000 actinobacteria strains.</title>
        <authorList>
            <person name="Klenk H.-P."/>
        </authorList>
    </citation>
    <scope>NUCLEOTIDE SEQUENCE [LARGE SCALE GENOMIC DNA]</scope>
    <source>
        <strain evidence="3 4">DSM 43749</strain>
    </source>
</reference>
<evidence type="ECO:0000313" key="3">
    <source>
        <dbReference type="EMBL" id="MDR6594202.1"/>
    </source>
</evidence>
<keyword evidence="2" id="KW-0472">Membrane</keyword>
<keyword evidence="2" id="KW-0812">Transmembrane</keyword>
<evidence type="ECO:0000313" key="4">
    <source>
        <dbReference type="Proteomes" id="UP001268819"/>
    </source>
</evidence>
<keyword evidence="4" id="KW-1185">Reference proteome</keyword>
<dbReference type="Proteomes" id="UP001268819">
    <property type="component" value="Unassembled WGS sequence"/>
</dbReference>
<sequence>MIHLLPRVGAVVDAHGFRDRPGRTKGVAMRGRSTTSTVGTSGGSGAPLATSAFVNGHFPRRRGLVVALSALAGFLLTVVWSAEFVDQTIGDNVADTLLGHDAKETPIVGAWAGIVFAFVSGVAGTFTACNIAAFGSVAPMLGESTSGADRVKRVLKPLLWLSVGMLAVSVVYGALVGLVGTGMPQFSTTPNEPGRLSARSVQSMVVFGVIGLAMCYIGLAALGFVRDPFARLARRFPNAPMVVMGVLIGAFLIGRPFALFRQMFRDAAESGNPLYGAVAFSLQSIGNIVILAVLFVVMALFLGGRLQRWLTEKPSRTAALTAAALITVGVFTFLYWDVRLLARRELIPWYPTAPWA</sequence>